<sequence length="83" mass="8342">MKRTFAAFLAACTLTALSAPAFARDGGGNASNPERAVSNTGGVSGGPNHDAPRGAEAGVVDAGGKPNTTKKDRNTHGHSHDDK</sequence>
<name>A0ABV2LBV1_9HYPH</name>
<dbReference type="RefSeq" id="WP_238279036.1">
    <property type="nucleotide sequence ID" value="NZ_BPQL01000048.1"/>
</dbReference>
<reference evidence="3 4" key="1">
    <citation type="submission" date="2024-06" db="EMBL/GenBank/DDBJ databases">
        <title>Genomic Encyclopedia of Type Strains, Phase IV (KMG-IV): sequencing the most valuable type-strain genomes for metagenomic binning, comparative biology and taxonomic classification.</title>
        <authorList>
            <person name="Goeker M."/>
        </authorList>
    </citation>
    <scope>NUCLEOTIDE SEQUENCE [LARGE SCALE GENOMIC DNA]</scope>
    <source>
        <strain evidence="3 4">DSM 21331</strain>
    </source>
</reference>
<evidence type="ECO:0000256" key="1">
    <source>
        <dbReference type="SAM" id="MobiDB-lite"/>
    </source>
</evidence>
<accession>A0ABV2LBV1</accession>
<feature type="chain" id="PRO_5046161014" evidence="2">
    <location>
        <begin position="24"/>
        <end position="83"/>
    </location>
</feature>
<gene>
    <name evidence="3" type="ORF">ABID43_004880</name>
</gene>
<dbReference type="Proteomes" id="UP001549145">
    <property type="component" value="Unassembled WGS sequence"/>
</dbReference>
<feature type="compositionally biased region" description="Basic and acidic residues" evidence="1">
    <location>
        <begin position="69"/>
        <end position="83"/>
    </location>
</feature>
<dbReference type="EMBL" id="JBEPMM010000026">
    <property type="protein sequence ID" value="MET3695312.1"/>
    <property type="molecule type" value="Genomic_DNA"/>
</dbReference>
<keyword evidence="2" id="KW-0732">Signal</keyword>
<organism evidence="3 4">
    <name type="scientific">Methylobacterium goesingense</name>
    <dbReference type="NCBI Taxonomy" id="243690"/>
    <lineage>
        <taxon>Bacteria</taxon>
        <taxon>Pseudomonadati</taxon>
        <taxon>Pseudomonadota</taxon>
        <taxon>Alphaproteobacteria</taxon>
        <taxon>Hyphomicrobiales</taxon>
        <taxon>Methylobacteriaceae</taxon>
        <taxon>Methylobacterium</taxon>
    </lineage>
</organism>
<feature type="signal peptide" evidence="2">
    <location>
        <begin position="1"/>
        <end position="23"/>
    </location>
</feature>
<evidence type="ECO:0000313" key="3">
    <source>
        <dbReference type="EMBL" id="MET3695312.1"/>
    </source>
</evidence>
<evidence type="ECO:0000313" key="4">
    <source>
        <dbReference type="Proteomes" id="UP001549145"/>
    </source>
</evidence>
<proteinExistence type="predicted"/>
<comment type="caution">
    <text evidence="3">The sequence shown here is derived from an EMBL/GenBank/DDBJ whole genome shotgun (WGS) entry which is preliminary data.</text>
</comment>
<feature type="region of interest" description="Disordered" evidence="1">
    <location>
        <begin position="21"/>
        <end position="83"/>
    </location>
</feature>
<protein>
    <submittedName>
        <fullName evidence="3">Uncharacterized protein</fullName>
    </submittedName>
</protein>
<keyword evidence="4" id="KW-1185">Reference proteome</keyword>
<evidence type="ECO:0000256" key="2">
    <source>
        <dbReference type="SAM" id="SignalP"/>
    </source>
</evidence>